<keyword evidence="7" id="KW-1185">Reference proteome</keyword>
<keyword evidence="4" id="KW-1133">Transmembrane helix</keyword>
<name>A0A8B9IN55_ANSCY</name>
<dbReference type="OrthoDB" id="9120249at2759"/>
<keyword evidence="4" id="KW-0812">Transmembrane</keyword>
<evidence type="ECO:0000256" key="3">
    <source>
        <dbReference type="SAM" id="MobiDB-lite"/>
    </source>
</evidence>
<evidence type="ECO:0000313" key="7">
    <source>
        <dbReference type="Proteomes" id="UP000694521"/>
    </source>
</evidence>
<dbReference type="Proteomes" id="UP000694521">
    <property type="component" value="Unplaced"/>
</dbReference>
<dbReference type="InterPro" id="IPR032675">
    <property type="entry name" value="LRR_dom_sf"/>
</dbReference>
<feature type="chain" id="PRO_5034572391" evidence="5">
    <location>
        <begin position="21"/>
        <end position="335"/>
    </location>
</feature>
<dbReference type="InterPro" id="IPR001611">
    <property type="entry name" value="Leu-rich_rpt"/>
</dbReference>
<feature type="transmembrane region" description="Helical" evidence="4">
    <location>
        <begin position="194"/>
        <end position="217"/>
    </location>
</feature>
<dbReference type="AlphaFoldDB" id="A0A8B9IN55"/>
<dbReference type="PROSITE" id="PS51450">
    <property type="entry name" value="LRR"/>
    <property type="match status" value="1"/>
</dbReference>
<dbReference type="SUPFAM" id="SSF52058">
    <property type="entry name" value="L domain-like"/>
    <property type="match status" value="1"/>
</dbReference>
<evidence type="ECO:0000256" key="4">
    <source>
        <dbReference type="SAM" id="Phobius"/>
    </source>
</evidence>
<dbReference type="InterPro" id="IPR039243">
    <property type="entry name" value="LRRC25"/>
</dbReference>
<organism evidence="6 7">
    <name type="scientific">Anser cygnoides</name>
    <name type="common">Swan goose</name>
    <dbReference type="NCBI Taxonomy" id="8845"/>
    <lineage>
        <taxon>Eukaryota</taxon>
        <taxon>Metazoa</taxon>
        <taxon>Chordata</taxon>
        <taxon>Craniata</taxon>
        <taxon>Vertebrata</taxon>
        <taxon>Euteleostomi</taxon>
        <taxon>Archelosauria</taxon>
        <taxon>Archosauria</taxon>
        <taxon>Dinosauria</taxon>
        <taxon>Saurischia</taxon>
        <taxon>Theropoda</taxon>
        <taxon>Coelurosauria</taxon>
        <taxon>Aves</taxon>
        <taxon>Neognathae</taxon>
        <taxon>Galloanserae</taxon>
        <taxon>Anseriformes</taxon>
        <taxon>Anatidae</taxon>
        <taxon>Anserinae</taxon>
        <taxon>Anser</taxon>
    </lineage>
</organism>
<dbReference type="InterPro" id="IPR003591">
    <property type="entry name" value="Leu-rich_rpt_typical-subtyp"/>
</dbReference>
<dbReference type="Gene3D" id="3.80.10.10">
    <property type="entry name" value="Ribonuclease Inhibitor"/>
    <property type="match status" value="1"/>
</dbReference>
<reference evidence="6" key="2">
    <citation type="submission" date="2025-09" db="UniProtKB">
        <authorList>
            <consortium name="Ensembl"/>
        </authorList>
    </citation>
    <scope>IDENTIFICATION</scope>
</reference>
<keyword evidence="5" id="KW-0732">Signal</keyword>
<evidence type="ECO:0000313" key="6">
    <source>
        <dbReference type="Ensembl" id="ENSACDP00005020680.1"/>
    </source>
</evidence>
<dbReference type="SMART" id="SM00369">
    <property type="entry name" value="LRR_TYP"/>
    <property type="match status" value="3"/>
</dbReference>
<reference evidence="6" key="1">
    <citation type="submission" date="2025-08" db="UniProtKB">
        <authorList>
            <consortium name="Ensembl"/>
        </authorList>
    </citation>
    <scope>IDENTIFICATION</scope>
</reference>
<dbReference type="Pfam" id="PF00560">
    <property type="entry name" value="LRR_1"/>
    <property type="match status" value="1"/>
</dbReference>
<dbReference type="PANTHER" id="PTHR20878:SF0">
    <property type="entry name" value="LEUCINE-RICH REPEAT-CONTAINING PROTEIN 25"/>
    <property type="match status" value="1"/>
</dbReference>
<evidence type="ECO:0000256" key="5">
    <source>
        <dbReference type="SAM" id="SignalP"/>
    </source>
</evidence>
<keyword evidence="2" id="KW-0677">Repeat</keyword>
<keyword evidence="1" id="KW-0433">Leucine-rich repeat</keyword>
<feature type="region of interest" description="Disordered" evidence="3">
    <location>
        <begin position="229"/>
        <end position="248"/>
    </location>
</feature>
<feature type="signal peptide" evidence="5">
    <location>
        <begin position="1"/>
        <end position="20"/>
    </location>
</feature>
<dbReference type="Pfam" id="PF13855">
    <property type="entry name" value="LRR_8"/>
    <property type="match status" value="1"/>
</dbReference>
<protein>
    <submittedName>
        <fullName evidence="6">Uncharacterized protein</fullName>
    </submittedName>
</protein>
<evidence type="ECO:0000256" key="1">
    <source>
        <dbReference type="ARBA" id="ARBA00022614"/>
    </source>
</evidence>
<accession>A0A8B9IN55</accession>
<keyword evidence="4" id="KW-0472">Membrane</keyword>
<evidence type="ECO:0000256" key="2">
    <source>
        <dbReference type="ARBA" id="ARBA00022737"/>
    </source>
</evidence>
<dbReference type="PANTHER" id="PTHR20878">
    <property type="entry name" value="LEUCINE-RICH REPEAT CONTAINING PROTEIN 25"/>
    <property type="match status" value="1"/>
</dbReference>
<sequence>MGHPTAALLLLLLLPAAASASCFSSVSATEEDFSNRTAQCRELDWGIFGQQRRLLLAHNGIGAVSPTSRVGSALEELDLSHNELQRLPDAFLERAQGLRRLLLGHNRLQELPDGFFARTAALQSLELQDNPLPAVPASAFHPNLSRLAVPCRCDVVGSVLGACADNRTCLCGAPDGTFNVSGFHERECRGGSGVVAAAGGAAAAVAVLVAVAVGGVACHRRRKAAAAGWGKRESAGAHGQPRYVSHGAESGPAAASAAVGASVAPDYENVFISPCVVPGMAPAHSRTPEWQRAQYSPQVPEDDTYFMESDAGEQPIYANTGTPGEEVYVVPDNLG</sequence>
<proteinExistence type="predicted"/>
<dbReference type="Ensembl" id="ENSACDT00005024738.1">
    <property type="protein sequence ID" value="ENSACDP00005020680.1"/>
    <property type="gene ID" value="ENSACDG00005014980.1"/>
</dbReference>